<proteinExistence type="predicted"/>
<evidence type="ECO:0000313" key="3">
    <source>
        <dbReference type="Proteomes" id="UP001596083"/>
    </source>
</evidence>
<gene>
    <name evidence="2" type="ORF">ACFP1Z_27950</name>
</gene>
<evidence type="ECO:0000313" key="2">
    <source>
        <dbReference type="EMBL" id="MFC5724006.1"/>
    </source>
</evidence>
<protein>
    <recommendedName>
        <fullName evidence="1">BsuBI/PstI restriction endonuclease HTH domain-containing protein</fullName>
    </recommendedName>
</protein>
<dbReference type="RefSeq" id="WP_390320435.1">
    <property type="nucleotide sequence ID" value="NZ_JBHSPB010000023.1"/>
</dbReference>
<feature type="domain" description="BsuBI/PstI restriction endonuclease HTH" evidence="1">
    <location>
        <begin position="137"/>
        <end position="250"/>
    </location>
</feature>
<dbReference type="Gene3D" id="1.10.10.1820">
    <property type="entry name" value="BsuBI/PstI restriction endonuclease-like"/>
    <property type="match status" value="1"/>
</dbReference>
<evidence type="ECO:0000259" key="1">
    <source>
        <dbReference type="Pfam" id="PF17728"/>
    </source>
</evidence>
<comment type="caution">
    <text evidence="2">The sequence shown here is derived from an EMBL/GenBank/DDBJ whole genome shotgun (WGS) entry which is preliminary data.</text>
</comment>
<accession>A0ABW0Z9K2</accession>
<dbReference type="InterPro" id="IPR041962">
    <property type="entry name" value="BsuBI/PstI_N_sf"/>
</dbReference>
<reference evidence="3" key="1">
    <citation type="journal article" date="2019" name="Int. J. Syst. Evol. Microbiol.">
        <title>The Global Catalogue of Microorganisms (GCM) 10K type strain sequencing project: providing services to taxonomists for standard genome sequencing and annotation.</title>
        <authorList>
            <consortium name="The Broad Institute Genomics Platform"/>
            <consortium name="The Broad Institute Genome Sequencing Center for Infectious Disease"/>
            <person name="Wu L."/>
            <person name="Ma J."/>
        </authorList>
    </citation>
    <scope>NUCLEOTIDE SEQUENCE [LARGE SCALE GENOMIC DNA]</scope>
    <source>
        <strain evidence="3">CGMCC 4.7304</strain>
    </source>
</reference>
<dbReference type="Proteomes" id="UP001596083">
    <property type="component" value="Unassembled WGS sequence"/>
</dbReference>
<dbReference type="Pfam" id="PF17728">
    <property type="entry name" value="BsuBI_PstI_RE_N"/>
    <property type="match status" value="1"/>
</dbReference>
<keyword evidence="3" id="KW-1185">Reference proteome</keyword>
<dbReference type="EMBL" id="JBHSPB010000023">
    <property type="protein sequence ID" value="MFC5724006.1"/>
    <property type="molecule type" value="Genomic_DNA"/>
</dbReference>
<sequence>MGRRPGPLDPSNPLHAFALGLVELRDTAGPAGRVKETCTGAGIGRSTYYAWLGGKQLPGRDALEVAVRFWGGDVGEWMMKRRQTEKLLAEEVKKQTERALLRGSPKFRSGANFGEITSVAIHNPATIHPAQPRGTEKQVNQARGLLRALGFDTEGSNERSAYVLLALLMLGPDTQWHNAGQPILRVPEIMQWIRDIYKKEYAPNTRESIRRFTLKQFIERGIVIQNPDRPDRPINSPKWCYQISQETYQIARGGEWLPDRSADAKEDG</sequence>
<dbReference type="InterPro" id="IPR041454">
    <property type="entry name" value="BsuBI/PstI_N"/>
</dbReference>
<organism evidence="2 3">
    <name type="scientific">Streptomyces gamaensis</name>
    <dbReference type="NCBI Taxonomy" id="1763542"/>
    <lineage>
        <taxon>Bacteria</taxon>
        <taxon>Bacillati</taxon>
        <taxon>Actinomycetota</taxon>
        <taxon>Actinomycetes</taxon>
        <taxon>Kitasatosporales</taxon>
        <taxon>Streptomycetaceae</taxon>
        <taxon>Streptomyces</taxon>
    </lineage>
</organism>
<name>A0ABW0Z9K2_9ACTN</name>